<evidence type="ECO:0000313" key="1">
    <source>
        <dbReference type="EMBL" id="BCO34966.1"/>
    </source>
</evidence>
<name>A0A2G8B642_9MYCO</name>
<dbReference type="OrthoDB" id="4733078at2"/>
<reference evidence="1 2" key="1">
    <citation type="submission" date="2020-12" db="EMBL/GenBank/DDBJ databases">
        <title>Complete genome sequence of Mycobacterium heckeshornense JCM 15655T, closely related to a pathogenic non-tuberculous mycobacterial species Mycobacterium xenopi.</title>
        <authorList>
            <person name="Yoshida M."/>
            <person name="Fukano H."/>
            <person name="Asakura T."/>
            <person name="Suzuki M."/>
            <person name="Hoshino Y."/>
        </authorList>
    </citation>
    <scope>NUCLEOTIDE SEQUENCE [LARGE SCALE GENOMIC DNA]</scope>
    <source>
        <strain evidence="1 2">JCM 15655</strain>
    </source>
</reference>
<organism evidence="1 2">
    <name type="scientific">Mycobacterium heckeshornense</name>
    <dbReference type="NCBI Taxonomy" id="110505"/>
    <lineage>
        <taxon>Bacteria</taxon>
        <taxon>Bacillati</taxon>
        <taxon>Actinomycetota</taxon>
        <taxon>Actinomycetes</taxon>
        <taxon>Mycobacteriales</taxon>
        <taxon>Mycobacteriaceae</taxon>
        <taxon>Mycobacterium</taxon>
    </lineage>
</organism>
<sequence>MDRVDAESVGAELEAMAWEFLRSKYCAAGYAGWPIDRRLDSYLRHCGLSNVADDGTICAALLERVMANIGSALCNGTLTPHD</sequence>
<proteinExistence type="predicted"/>
<evidence type="ECO:0000313" key="2">
    <source>
        <dbReference type="Proteomes" id="UP000595446"/>
    </source>
</evidence>
<protein>
    <submittedName>
        <fullName evidence="1">Uncharacterized protein</fullName>
    </submittedName>
</protein>
<dbReference type="Proteomes" id="UP000595446">
    <property type="component" value="Chromosome"/>
</dbReference>
<accession>A0A2G8B642</accession>
<keyword evidence="2" id="KW-1185">Reference proteome</keyword>
<dbReference type="RefSeq" id="WP_048893086.1">
    <property type="nucleotide sequence ID" value="NZ_AP024310.1"/>
</dbReference>
<dbReference type="AlphaFoldDB" id="A0A2G8B642"/>
<gene>
    <name evidence="1" type="ORF">MHEC_13990</name>
</gene>
<dbReference type="EMBL" id="AP024237">
    <property type="protein sequence ID" value="BCO34966.1"/>
    <property type="molecule type" value="Genomic_DNA"/>
</dbReference>